<dbReference type="EMBL" id="HACA01027965">
    <property type="protein sequence ID" value="CDW45326.1"/>
    <property type="molecule type" value="Transcribed_RNA"/>
</dbReference>
<organism evidence="1">
    <name type="scientific">Lepeophtheirus salmonis</name>
    <name type="common">Salmon louse</name>
    <name type="synonym">Caligus salmonis</name>
    <dbReference type="NCBI Taxonomy" id="72036"/>
    <lineage>
        <taxon>Eukaryota</taxon>
        <taxon>Metazoa</taxon>
        <taxon>Ecdysozoa</taxon>
        <taxon>Arthropoda</taxon>
        <taxon>Crustacea</taxon>
        <taxon>Multicrustacea</taxon>
        <taxon>Hexanauplia</taxon>
        <taxon>Copepoda</taxon>
        <taxon>Siphonostomatoida</taxon>
        <taxon>Caligidae</taxon>
        <taxon>Lepeophtheirus</taxon>
    </lineage>
</organism>
<sequence>MFLSESVYELFKYGIKGLYSSTLIIRL</sequence>
<reference evidence="1" key="1">
    <citation type="submission" date="2014-05" db="EMBL/GenBank/DDBJ databases">
        <authorList>
            <person name="Chronopoulou M."/>
        </authorList>
    </citation>
    <scope>NUCLEOTIDE SEQUENCE</scope>
    <source>
        <tissue evidence="1">Whole organism</tissue>
    </source>
</reference>
<dbReference type="AlphaFoldDB" id="A0A0K2V5V2"/>
<accession>A0A0K2V5V2</accession>
<name>A0A0K2V5V2_LEPSM</name>
<evidence type="ECO:0000313" key="1">
    <source>
        <dbReference type="EMBL" id="CDW45326.1"/>
    </source>
</evidence>
<protein>
    <submittedName>
        <fullName evidence="1">Uncharacterized protein</fullName>
    </submittedName>
</protein>
<proteinExistence type="predicted"/>